<evidence type="ECO:0000256" key="1">
    <source>
        <dbReference type="SAM" id="MobiDB-lite"/>
    </source>
</evidence>
<comment type="caution">
    <text evidence="2">The sequence shown here is derived from an EMBL/GenBank/DDBJ whole genome shotgun (WGS) entry which is preliminary data.</text>
</comment>
<proteinExistence type="predicted"/>
<dbReference type="InParanoid" id="A0A200QWU0"/>
<evidence type="ECO:0000313" key="2">
    <source>
        <dbReference type="EMBL" id="OVA14934.1"/>
    </source>
</evidence>
<dbReference type="EMBL" id="MVGT01000940">
    <property type="protein sequence ID" value="OVA14934.1"/>
    <property type="molecule type" value="Genomic_DNA"/>
</dbReference>
<keyword evidence="3" id="KW-1185">Reference proteome</keyword>
<feature type="region of interest" description="Disordered" evidence="1">
    <location>
        <begin position="42"/>
        <end position="64"/>
    </location>
</feature>
<dbReference type="OMA" id="KFGPRFD"/>
<name>A0A200QWU0_MACCD</name>
<dbReference type="PANTHER" id="PTHR34683:SF2">
    <property type="entry name" value="EXPRESSED PROTEIN"/>
    <property type="match status" value="1"/>
</dbReference>
<protein>
    <submittedName>
        <fullName evidence="2">Uncharacterized protein</fullName>
    </submittedName>
</protein>
<sequence>MNKKTGITMASVAAVSATAISASSSSSDFFVNTKTQASISHRQDAVSKAADRDNQSLRKSTDKFSPRFDGLRFIETLVTGHR</sequence>
<dbReference type="OrthoDB" id="1936495at2759"/>
<accession>A0A200QWU0</accession>
<dbReference type="Proteomes" id="UP000195402">
    <property type="component" value="Unassembled WGS sequence"/>
</dbReference>
<organism evidence="2 3">
    <name type="scientific">Macleaya cordata</name>
    <name type="common">Five-seeded plume-poppy</name>
    <name type="synonym">Bocconia cordata</name>
    <dbReference type="NCBI Taxonomy" id="56857"/>
    <lineage>
        <taxon>Eukaryota</taxon>
        <taxon>Viridiplantae</taxon>
        <taxon>Streptophyta</taxon>
        <taxon>Embryophyta</taxon>
        <taxon>Tracheophyta</taxon>
        <taxon>Spermatophyta</taxon>
        <taxon>Magnoliopsida</taxon>
        <taxon>Ranunculales</taxon>
        <taxon>Papaveraceae</taxon>
        <taxon>Papaveroideae</taxon>
        <taxon>Macleaya</taxon>
    </lineage>
</organism>
<dbReference type="PANTHER" id="PTHR34683">
    <property type="entry name" value="EXPRESSED PROTEIN-RELATED"/>
    <property type="match status" value="1"/>
</dbReference>
<reference evidence="2 3" key="1">
    <citation type="journal article" date="2017" name="Mol. Plant">
        <title>The Genome of Medicinal Plant Macleaya cordata Provides New Insights into Benzylisoquinoline Alkaloids Metabolism.</title>
        <authorList>
            <person name="Liu X."/>
            <person name="Liu Y."/>
            <person name="Huang P."/>
            <person name="Ma Y."/>
            <person name="Qing Z."/>
            <person name="Tang Q."/>
            <person name="Cao H."/>
            <person name="Cheng P."/>
            <person name="Zheng Y."/>
            <person name="Yuan Z."/>
            <person name="Zhou Y."/>
            <person name="Liu J."/>
            <person name="Tang Z."/>
            <person name="Zhuo Y."/>
            <person name="Zhang Y."/>
            <person name="Yu L."/>
            <person name="Huang J."/>
            <person name="Yang P."/>
            <person name="Peng Q."/>
            <person name="Zhang J."/>
            <person name="Jiang W."/>
            <person name="Zhang Z."/>
            <person name="Lin K."/>
            <person name="Ro D.K."/>
            <person name="Chen X."/>
            <person name="Xiong X."/>
            <person name="Shang Y."/>
            <person name="Huang S."/>
            <person name="Zeng J."/>
        </authorList>
    </citation>
    <scope>NUCLEOTIDE SEQUENCE [LARGE SCALE GENOMIC DNA]</scope>
    <source>
        <strain evidence="3">cv. BLH2017</strain>
        <tissue evidence="2">Root</tissue>
    </source>
</reference>
<dbReference type="AlphaFoldDB" id="A0A200QWU0"/>
<gene>
    <name evidence="2" type="ORF">BVC80_8951g39</name>
</gene>
<evidence type="ECO:0000313" key="3">
    <source>
        <dbReference type="Proteomes" id="UP000195402"/>
    </source>
</evidence>